<sequence length="200" mass="21925">MPKDTTHSEEDEFLQEEASKEVVDDIETIKRRMAELTEEHSKIKAMQFEIEKGLSTVGEDQEERDSRSIFVGNVDYSTLPEELEANFKQAGEIEKILIKSDAYQNPKGFAYIEFKDKSSVENALQLNGTEFKGRILKVLPKRTNLPGLKSAPPTRGRGRGRGGPPRGGSSRGGSSYRGGPPRGGRGGGRGRGRGRGGGPY</sequence>
<comment type="caution">
    <text evidence="6">The sequence shown here is derived from an EMBL/GenBank/DDBJ whole genome shotgun (WGS) entry which is preliminary data.</text>
</comment>
<accession>A0A6A5C9V9</accession>
<name>A0A6A5C9V9_NAEFO</name>
<dbReference type="InterPro" id="IPR012677">
    <property type="entry name" value="Nucleotide-bd_a/b_plait_sf"/>
</dbReference>
<keyword evidence="1 2" id="KW-0694">RNA-binding</keyword>
<dbReference type="VEuPathDB" id="AmoebaDB:NF0016470"/>
<keyword evidence="7" id="KW-1185">Reference proteome</keyword>
<dbReference type="PROSITE" id="PS50102">
    <property type="entry name" value="RRM"/>
    <property type="match status" value="1"/>
</dbReference>
<dbReference type="OrthoDB" id="4726at2759"/>
<evidence type="ECO:0000256" key="3">
    <source>
        <dbReference type="SAM" id="Coils"/>
    </source>
</evidence>
<dbReference type="InterPro" id="IPR000504">
    <property type="entry name" value="RRM_dom"/>
</dbReference>
<dbReference type="GO" id="GO:0008143">
    <property type="term" value="F:poly(A) binding"/>
    <property type="evidence" value="ECO:0007669"/>
    <property type="project" value="TreeGrafter"/>
</dbReference>
<feature type="domain" description="RRM" evidence="5">
    <location>
        <begin position="67"/>
        <end position="143"/>
    </location>
</feature>
<dbReference type="PANTHER" id="PTHR23236:SF12">
    <property type="entry name" value="EUKARYOTIC INITIATION FACTOR 4B-RELATED"/>
    <property type="match status" value="1"/>
</dbReference>
<dbReference type="SUPFAM" id="SSF54928">
    <property type="entry name" value="RNA-binding domain, RBD"/>
    <property type="match status" value="1"/>
</dbReference>
<evidence type="ECO:0000313" key="6">
    <source>
        <dbReference type="EMBL" id="KAF0983762.1"/>
    </source>
</evidence>
<gene>
    <name evidence="6" type="ORF">FDP41_007677</name>
</gene>
<dbReference type="Pfam" id="PF00076">
    <property type="entry name" value="RRM_1"/>
    <property type="match status" value="1"/>
</dbReference>
<feature type="region of interest" description="Disordered" evidence="4">
    <location>
        <begin position="142"/>
        <end position="200"/>
    </location>
</feature>
<dbReference type="EMBL" id="VFQX01000004">
    <property type="protein sequence ID" value="KAF0983762.1"/>
    <property type="molecule type" value="Genomic_DNA"/>
</dbReference>
<evidence type="ECO:0000256" key="1">
    <source>
        <dbReference type="ARBA" id="ARBA00022884"/>
    </source>
</evidence>
<reference evidence="6 7" key="1">
    <citation type="journal article" date="2019" name="Sci. Rep.">
        <title>Nanopore sequencing improves the draft genome of the human pathogenic amoeba Naegleria fowleri.</title>
        <authorList>
            <person name="Liechti N."/>
            <person name="Schurch N."/>
            <person name="Bruggmann R."/>
            <person name="Wittwer M."/>
        </authorList>
    </citation>
    <scope>NUCLEOTIDE SEQUENCE [LARGE SCALE GENOMIC DNA]</scope>
    <source>
        <strain evidence="6 7">ATCC 30894</strain>
    </source>
</reference>
<evidence type="ECO:0000313" key="7">
    <source>
        <dbReference type="Proteomes" id="UP000444721"/>
    </source>
</evidence>
<dbReference type="Gene3D" id="3.30.70.330">
    <property type="match status" value="1"/>
</dbReference>
<protein>
    <recommendedName>
        <fullName evidence="5">RRM domain-containing protein</fullName>
    </recommendedName>
</protein>
<feature type="compositionally biased region" description="Gly residues" evidence="4">
    <location>
        <begin position="161"/>
        <end position="171"/>
    </location>
</feature>
<dbReference type="VEuPathDB" id="AmoebaDB:NfTy_006680"/>
<dbReference type="Proteomes" id="UP000444721">
    <property type="component" value="Unassembled WGS sequence"/>
</dbReference>
<dbReference type="CDD" id="cd12306">
    <property type="entry name" value="RRM_II_PABPs"/>
    <property type="match status" value="1"/>
</dbReference>
<proteinExistence type="predicted"/>
<dbReference type="SMART" id="SM00360">
    <property type="entry name" value="RRM"/>
    <property type="match status" value="1"/>
</dbReference>
<dbReference type="InterPro" id="IPR035979">
    <property type="entry name" value="RBD_domain_sf"/>
</dbReference>
<dbReference type="GeneID" id="68114895"/>
<dbReference type="OMA" id="YRGRATY"/>
<dbReference type="PANTHER" id="PTHR23236">
    <property type="entry name" value="EUKARYOTIC TRANSLATION INITIATION FACTOR 4B/4H"/>
    <property type="match status" value="1"/>
</dbReference>
<dbReference type="AlphaFoldDB" id="A0A6A5C9V9"/>
<organism evidence="6 7">
    <name type="scientific">Naegleria fowleri</name>
    <name type="common">Brain eating amoeba</name>
    <dbReference type="NCBI Taxonomy" id="5763"/>
    <lineage>
        <taxon>Eukaryota</taxon>
        <taxon>Discoba</taxon>
        <taxon>Heterolobosea</taxon>
        <taxon>Tetramitia</taxon>
        <taxon>Eutetramitia</taxon>
        <taxon>Vahlkampfiidae</taxon>
        <taxon>Naegleria</taxon>
    </lineage>
</organism>
<evidence type="ECO:0000256" key="2">
    <source>
        <dbReference type="PROSITE-ProRule" id="PRU00176"/>
    </source>
</evidence>
<evidence type="ECO:0000259" key="5">
    <source>
        <dbReference type="PROSITE" id="PS50102"/>
    </source>
</evidence>
<keyword evidence="3" id="KW-0175">Coiled coil</keyword>
<feature type="coiled-coil region" evidence="3">
    <location>
        <begin position="19"/>
        <end position="46"/>
    </location>
</feature>
<dbReference type="RefSeq" id="XP_044568475.1">
    <property type="nucleotide sequence ID" value="XM_044711447.1"/>
</dbReference>
<evidence type="ECO:0000256" key="4">
    <source>
        <dbReference type="SAM" id="MobiDB-lite"/>
    </source>
</evidence>
<dbReference type="VEuPathDB" id="AmoebaDB:FDP41_007677"/>